<dbReference type="InParanoid" id="A0A7J7C8S5"/>
<dbReference type="PANTHER" id="PTHR47848:SF1">
    <property type="entry name" value="ADENINE NUCLEOTIDE ALPHA HYDROLASES-LIKE SUPERFAMILY PROTEIN"/>
    <property type="match status" value="1"/>
</dbReference>
<evidence type="ECO:0000313" key="3">
    <source>
        <dbReference type="Proteomes" id="UP000593562"/>
    </source>
</evidence>
<dbReference type="Gene3D" id="3.40.50.620">
    <property type="entry name" value="HUPs"/>
    <property type="match status" value="1"/>
</dbReference>
<dbReference type="InterPro" id="IPR006016">
    <property type="entry name" value="UspA"/>
</dbReference>
<feature type="domain" description="UspA" evidence="1">
    <location>
        <begin position="5"/>
        <end position="137"/>
    </location>
</feature>
<dbReference type="FunCoup" id="A0A7J7C8S5">
    <property type="interactions" value="651"/>
</dbReference>
<comment type="caution">
    <text evidence="2">The sequence shown here is derived from an EMBL/GenBank/DDBJ whole genome shotgun (WGS) entry which is preliminary data.</text>
</comment>
<keyword evidence="3" id="KW-1185">Reference proteome</keyword>
<dbReference type="PANTHER" id="PTHR47848">
    <property type="entry name" value="ADENINE NUCLEOTIDE ALPHA HYDROLASES-LIKE SUPERFAMILY PROTEIN"/>
    <property type="match status" value="1"/>
</dbReference>
<accession>A0A7J7C8S5</accession>
<dbReference type="InterPro" id="IPR014729">
    <property type="entry name" value="Rossmann-like_a/b/a_fold"/>
</dbReference>
<evidence type="ECO:0000313" key="2">
    <source>
        <dbReference type="EMBL" id="KAF5730247.1"/>
    </source>
</evidence>
<dbReference type="SUPFAM" id="SSF52402">
    <property type="entry name" value="Adenine nucleotide alpha hydrolases-like"/>
    <property type="match status" value="1"/>
</dbReference>
<dbReference type="CDD" id="cd00293">
    <property type="entry name" value="USP-like"/>
    <property type="match status" value="1"/>
</dbReference>
<dbReference type="AlphaFoldDB" id="A0A7J7C8S5"/>
<sequence>MEDVRKIVVVVEDVDAARTALQWALHNLLRHGDLITLLHVFSPAKSRSKKKIRLLRLQGYQLALSFKDICHNNFFNTNIEIIVAEGDAHGGRIVALVREIDASMLVVGLHEHSFLYRLALTHDNIADSFSCKVLAIKPPITSSLRSRSCSSATMLTTQGSSTNMDFSLIEIARLEIPEIPPPKIPYRICPSPYAIIWRSKKSRRKGIDEITLLIYNLYFHEMFQCHGRRW</sequence>
<proteinExistence type="predicted"/>
<organism evidence="2 3">
    <name type="scientific">Tripterygium wilfordii</name>
    <name type="common">Thunder God vine</name>
    <dbReference type="NCBI Taxonomy" id="458696"/>
    <lineage>
        <taxon>Eukaryota</taxon>
        <taxon>Viridiplantae</taxon>
        <taxon>Streptophyta</taxon>
        <taxon>Embryophyta</taxon>
        <taxon>Tracheophyta</taxon>
        <taxon>Spermatophyta</taxon>
        <taxon>Magnoliopsida</taxon>
        <taxon>eudicotyledons</taxon>
        <taxon>Gunneridae</taxon>
        <taxon>Pentapetalae</taxon>
        <taxon>rosids</taxon>
        <taxon>fabids</taxon>
        <taxon>Celastrales</taxon>
        <taxon>Celastraceae</taxon>
        <taxon>Tripterygium</taxon>
    </lineage>
</organism>
<reference evidence="2 3" key="1">
    <citation type="journal article" date="2020" name="Nat. Commun.">
        <title>Genome of Tripterygium wilfordii and identification of cytochrome P450 involved in triptolide biosynthesis.</title>
        <authorList>
            <person name="Tu L."/>
            <person name="Su P."/>
            <person name="Zhang Z."/>
            <person name="Gao L."/>
            <person name="Wang J."/>
            <person name="Hu T."/>
            <person name="Zhou J."/>
            <person name="Zhang Y."/>
            <person name="Zhao Y."/>
            <person name="Liu Y."/>
            <person name="Song Y."/>
            <person name="Tong Y."/>
            <person name="Lu Y."/>
            <person name="Yang J."/>
            <person name="Xu C."/>
            <person name="Jia M."/>
            <person name="Peters R.J."/>
            <person name="Huang L."/>
            <person name="Gao W."/>
        </authorList>
    </citation>
    <scope>NUCLEOTIDE SEQUENCE [LARGE SCALE GENOMIC DNA]</scope>
    <source>
        <strain evidence="3">cv. XIE 37</strain>
        <tissue evidence="2">Leaf</tissue>
    </source>
</reference>
<dbReference type="EMBL" id="JAAARO010000020">
    <property type="protein sequence ID" value="KAF5730247.1"/>
    <property type="molecule type" value="Genomic_DNA"/>
</dbReference>
<gene>
    <name evidence="2" type="ORF">HS088_TW20G00620</name>
</gene>
<protein>
    <submittedName>
        <fullName evidence="2">Universal stress family protein</fullName>
    </submittedName>
</protein>
<dbReference type="Proteomes" id="UP000593562">
    <property type="component" value="Unassembled WGS sequence"/>
</dbReference>
<name>A0A7J7C8S5_TRIWF</name>
<evidence type="ECO:0000259" key="1">
    <source>
        <dbReference type="Pfam" id="PF00582"/>
    </source>
</evidence>
<dbReference type="Pfam" id="PF00582">
    <property type="entry name" value="Usp"/>
    <property type="match status" value="1"/>
</dbReference>